<dbReference type="InterPro" id="IPR016064">
    <property type="entry name" value="NAD/diacylglycerol_kinase_sf"/>
</dbReference>
<dbReference type="Gene3D" id="2.60.200.40">
    <property type="match status" value="1"/>
</dbReference>
<feature type="domain" description="DAGKc" evidence="1">
    <location>
        <begin position="1"/>
        <end position="131"/>
    </location>
</feature>
<evidence type="ECO:0000313" key="2">
    <source>
        <dbReference type="EMBL" id="CAB4889645.1"/>
    </source>
</evidence>
<dbReference type="InterPro" id="IPR017438">
    <property type="entry name" value="ATP-NAD_kinase_N"/>
</dbReference>
<dbReference type="SUPFAM" id="SSF111331">
    <property type="entry name" value="NAD kinase/diacylglycerol kinase-like"/>
    <property type="match status" value="1"/>
</dbReference>
<sequence>MRGLLIVNPQATTTSRRLTDLVIHAFADALDLEVATTSHRGHGMELGQQAVAADLDVVITVGGDGIINEVVNGLLAQGPGPRTQLATLPGGSANVFARALGLPNDIVEAGAHLLEGIKQGRIRTIGLGRADDRWFTVNAGVGLDAEVIAAMEHKRRHGRKASPTRYIATTASTMFKTARNRVPQLSVTRGEDVLEELYFALVQNTNPWTYLGNWPIQLCPDANFNTGLDLFGMRKVSVPKALQNTRQLLTQRRASALASAVTWHDQSEFTMTATRPMAFQIDGEGLGEISQVTFRSQPAALTVIV</sequence>
<dbReference type="Pfam" id="PF00781">
    <property type="entry name" value="DAGK_cat"/>
    <property type="match status" value="1"/>
</dbReference>
<name>A0A6J7F8B9_9ZZZZ</name>
<evidence type="ECO:0000313" key="3">
    <source>
        <dbReference type="EMBL" id="CAB5035248.1"/>
    </source>
</evidence>
<dbReference type="GO" id="GO:0004143">
    <property type="term" value="F:ATP-dependent diacylglycerol kinase activity"/>
    <property type="evidence" value="ECO:0007669"/>
    <property type="project" value="TreeGrafter"/>
</dbReference>
<dbReference type="PANTHER" id="PTHR12358">
    <property type="entry name" value="SPHINGOSINE KINASE"/>
    <property type="match status" value="1"/>
</dbReference>
<dbReference type="EMBL" id="CAFBMC010000007">
    <property type="protein sequence ID" value="CAB4889645.1"/>
    <property type="molecule type" value="Genomic_DNA"/>
</dbReference>
<dbReference type="InterPro" id="IPR050187">
    <property type="entry name" value="Lipid_Phosphate_FormReg"/>
</dbReference>
<reference evidence="2" key="1">
    <citation type="submission" date="2020-05" db="EMBL/GenBank/DDBJ databases">
        <authorList>
            <person name="Chiriac C."/>
            <person name="Salcher M."/>
            <person name="Ghai R."/>
            <person name="Kavagutti S V."/>
        </authorList>
    </citation>
    <scope>NUCLEOTIDE SEQUENCE</scope>
</reference>
<accession>A0A6J7F8B9</accession>
<organism evidence="2">
    <name type="scientific">freshwater metagenome</name>
    <dbReference type="NCBI Taxonomy" id="449393"/>
    <lineage>
        <taxon>unclassified sequences</taxon>
        <taxon>metagenomes</taxon>
        <taxon>ecological metagenomes</taxon>
    </lineage>
</organism>
<dbReference type="InterPro" id="IPR001206">
    <property type="entry name" value="Diacylglycerol_kinase_cat_dom"/>
</dbReference>
<dbReference type="AlphaFoldDB" id="A0A6J7F8B9"/>
<proteinExistence type="predicted"/>
<dbReference type="SMART" id="SM00046">
    <property type="entry name" value="DAGKc"/>
    <property type="match status" value="1"/>
</dbReference>
<dbReference type="PROSITE" id="PS50146">
    <property type="entry name" value="DAGK"/>
    <property type="match status" value="1"/>
</dbReference>
<evidence type="ECO:0000259" key="1">
    <source>
        <dbReference type="PROSITE" id="PS50146"/>
    </source>
</evidence>
<gene>
    <name evidence="2" type="ORF">UFOPK3495_00251</name>
    <name evidence="3" type="ORF">UFOPK4237_00281</name>
</gene>
<dbReference type="Gene3D" id="3.40.50.10330">
    <property type="entry name" value="Probable inorganic polyphosphate/atp-NAD kinase, domain 1"/>
    <property type="match status" value="1"/>
</dbReference>
<protein>
    <submittedName>
        <fullName evidence="2">Unannotated protein</fullName>
    </submittedName>
</protein>
<dbReference type="EMBL" id="CAFBPZ010000010">
    <property type="protein sequence ID" value="CAB5035248.1"/>
    <property type="molecule type" value="Genomic_DNA"/>
</dbReference>
<dbReference type="GO" id="GO:0005886">
    <property type="term" value="C:plasma membrane"/>
    <property type="evidence" value="ECO:0007669"/>
    <property type="project" value="TreeGrafter"/>
</dbReference>
<dbReference type="PANTHER" id="PTHR12358:SF106">
    <property type="entry name" value="LIPID KINASE YEGS"/>
    <property type="match status" value="1"/>
</dbReference>